<dbReference type="PATRIC" id="fig|1029756.8.peg.1858"/>
<dbReference type="KEGG" id="hni:W911_08920"/>
<evidence type="ECO:0000313" key="4">
    <source>
        <dbReference type="Proteomes" id="UP000018542"/>
    </source>
</evidence>
<dbReference type="PANTHER" id="PTHR43777">
    <property type="entry name" value="MOLYBDENUM COFACTOR CYTIDYLYLTRANSFERASE"/>
    <property type="match status" value="1"/>
</dbReference>
<dbReference type="Proteomes" id="UP000018542">
    <property type="component" value="Chromosome"/>
</dbReference>
<dbReference type="Pfam" id="PF12804">
    <property type="entry name" value="NTP_transf_3"/>
    <property type="match status" value="1"/>
</dbReference>
<dbReference type="GO" id="GO:0016779">
    <property type="term" value="F:nucleotidyltransferase activity"/>
    <property type="evidence" value="ECO:0007669"/>
    <property type="project" value="UniProtKB-ARBA"/>
</dbReference>
<proteinExistence type="predicted"/>
<dbReference type="CDD" id="cd04182">
    <property type="entry name" value="GT_2_like_f"/>
    <property type="match status" value="1"/>
</dbReference>
<evidence type="ECO:0000256" key="1">
    <source>
        <dbReference type="ARBA" id="ARBA00022842"/>
    </source>
</evidence>
<dbReference type="PANTHER" id="PTHR43777:SF1">
    <property type="entry name" value="MOLYBDENUM COFACTOR CYTIDYLYLTRANSFERASE"/>
    <property type="match status" value="1"/>
</dbReference>
<keyword evidence="4" id="KW-1185">Reference proteome</keyword>
<sequence length="195" mass="21194">MDRIGAVLLAAGASRRFGDDNKLVADLDGEPLVRRVARILAESSVGDVVVVTGHDRETVEAALDGLSFRFVHNEDWSSGMGRSIARGIRALRPDTPAAFVVPGDMPYLTVTLLQALAGRYADAEGRRIVVPTTEDGNQRNPVLWPRRYFDDLARLDGPEGGKALLKRHWSEALLVPVADEAVFSDIDTPADLPKP</sequence>
<dbReference type="Gene3D" id="3.90.550.10">
    <property type="entry name" value="Spore Coat Polysaccharide Biosynthesis Protein SpsA, Chain A"/>
    <property type="match status" value="1"/>
</dbReference>
<dbReference type="RefSeq" id="WP_023787157.1">
    <property type="nucleotide sequence ID" value="NC_022997.1"/>
</dbReference>
<dbReference type="HOGENOM" id="CLU_061980_4_0_5"/>
<keyword evidence="1" id="KW-0460">Magnesium</keyword>
<gene>
    <name evidence="3" type="ORF">W911_08920</name>
</gene>
<dbReference type="InterPro" id="IPR025877">
    <property type="entry name" value="MobA-like_NTP_Trfase"/>
</dbReference>
<dbReference type="EMBL" id="CP006912">
    <property type="protein sequence ID" value="AHB50132.1"/>
    <property type="molecule type" value="Genomic_DNA"/>
</dbReference>
<protein>
    <recommendedName>
        <fullName evidence="2">MobA-like NTP transferase domain-containing protein</fullName>
    </recommendedName>
</protein>
<dbReference type="SUPFAM" id="SSF53448">
    <property type="entry name" value="Nucleotide-diphospho-sugar transferases"/>
    <property type="match status" value="1"/>
</dbReference>
<accession>V5SI06</accession>
<dbReference type="STRING" id="1029756.W911_08920"/>
<name>V5SI06_9HYPH</name>
<organism evidence="3 4">
    <name type="scientific">Hyphomicrobium nitrativorans NL23</name>
    <dbReference type="NCBI Taxonomy" id="1029756"/>
    <lineage>
        <taxon>Bacteria</taxon>
        <taxon>Pseudomonadati</taxon>
        <taxon>Pseudomonadota</taxon>
        <taxon>Alphaproteobacteria</taxon>
        <taxon>Hyphomicrobiales</taxon>
        <taxon>Hyphomicrobiaceae</taxon>
        <taxon>Hyphomicrobium</taxon>
    </lineage>
</organism>
<feature type="domain" description="MobA-like NTP transferase" evidence="2">
    <location>
        <begin position="6"/>
        <end position="168"/>
    </location>
</feature>
<reference evidence="3 4" key="1">
    <citation type="journal article" date="2014" name="Genome Announc.">
        <title>Complete Genome Sequence of Hyphomicrobium nitrativorans Strain NL23, a Denitrifying Bacterium Isolated from Biofilm of a Methanol-Fed Denitrification System Treating Seawater at the Montreal Biodome.</title>
        <authorList>
            <person name="Martineau C."/>
            <person name="Villeneuve C."/>
            <person name="Mauffrey F."/>
            <person name="Villemur R."/>
        </authorList>
    </citation>
    <scope>NUCLEOTIDE SEQUENCE [LARGE SCALE GENOMIC DNA]</scope>
    <source>
        <strain evidence="3">NL23</strain>
    </source>
</reference>
<dbReference type="OrthoDB" id="9779263at2"/>
<evidence type="ECO:0000259" key="2">
    <source>
        <dbReference type="Pfam" id="PF12804"/>
    </source>
</evidence>
<dbReference type="InterPro" id="IPR029044">
    <property type="entry name" value="Nucleotide-diphossugar_trans"/>
</dbReference>
<dbReference type="AlphaFoldDB" id="V5SI06"/>
<evidence type="ECO:0000313" key="3">
    <source>
        <dbReference type="EMBL" id="AHB50132.1"/>
    </source>
</evidence>